<feature type="region of interest" description="Disordered" evidence="1">
    <location>
        <begin position="139"/>
        <end position="176"/>
    </location>
</feature>
<evidence type="ECO:0000256" key="1">
    <source>
        <dbReference type="SAM" id="MobiDB-lite"/>
    </source>
</evidence>
<reference evidence="3" key="2">
    <citation type="submission" date="2020-09" db="EMBL/GenBank/DDBJ databases">
        <authorList>
            <person name="Sun Q."/>
            <person name="Sedlacek I."/>
        </authorList>
    </citation>
    <scope>NUCLEOTIDE SEQUENCE</scope>
    <source>
        <strain evidence="3">CCM 7905</strain>
    </source>
</reference>
<dbReference type="InterPro" id="IPR003615">
    <property type="entry name" value="HNH_nuc"/>
</dbReference>
<dbReference type="AlphaFoldDB" id="A0A917G2Q3"/>
<name>A0A917G2Q3_9NOCA</name>
<evidence type="ECO:0000259" key="2">
    <source>
        <dbReference type="Pfam" id="PF02720"/>
    </source>
</evidence>
<proteinExistence type="predicted"/>
<keyword evidence="4" id="KW-1185">Reference proteome</keyword>
<reference evidence="3" key="1">
    <citation type="journal article" date="2014" name="Int. J. Syst. Evol. Microbiol.">
        <title>Complete genome sequence of Corynebacterium casei LMG S-19264T (=DSM 44701T), isolated from a smear-ripened cheese.</title>
        <authorList>
            <consortium name="US DOE Joint Genome Institute (JGI-PGF)"/>
            <person name="Walter F."/>
            <person name="Albersmeier A."/>
            <person name="Kalinowski J."/>
            <person name="Ruckert C."/>
        </authorList>
    </citation>
    <scope>NUCLEOTIDE SEQUENCE</scope>
    <source>
        <strain evidence="3">CCM 7905</strain>
    </source>
</reference>
<evidence type="ECO:0000313" key="3">
    <source>
        <dbReference type="EMBL" id="GGG19785.1"/>
    </source>
</evidence>
<sequence length="474" mass="51493">MWAQSVRCARMLDGASNVWLAQLLDARGLDDLMGSNSEIVGALVNCGDGEAVSRIKAARTLAPRTLPSGERAGAKYPTTASAVRDGDITHAHVKVVEDFHKELSDDVAPDIREAAERQLGNLARTTRPREFRQAAEALAQLIDEDGKPPKDRRDKKRSAFIRFDRQGKDEMSGGRMCVDPEVRALMETIFAKGGKPGRTTGDDDKPADAGVVGLYDRDEEGDDEGDDPGPDPSPGPDPAPNPDPPPDPDPSPSLEPPDDPAPVMRWDSRSAGERNHDALEAALTGYLASGALGKHRGVTCVPIVTMTLDQLESASGVALTATGTRIDVRDALRMASGQHAFLMLLDEHERPLFLGRTKRPATADQRLALYATERGCSFPGCSAPGVWCQVHHTDEWVIDDGCTDIDLLTLACERHHRLVGPGDNRWATTIAADDHPYAGRALWHPPLALDPSRTGRVNHFFHPRELLYPPEDQP</sequence>
<dbReference type="Pfam" id="PF02720">
    <property type="entry name" value="DUF222"/>
    <property type="match status" value="1"/>
</dbReference>
<feature type="compositionally biased region" description="Pro residues" evidence="1">
    <location>
        <begin position="230"/>
        <end position="255"/>
    </location>
</feature>
<gene>
    <name evidence="3" type="ORF">GCM10007304_37110</name>
</gene>
<evidence type="ECO:0000313" key="4">
    <source>
        <dbReference type="Proteomes" id="UP000654257"/>
    </source>
</evidence>
<dbReference type="CDD" id="cd00085">
    <property type="entry name" value="HNHc"/>
    <property type="match status" value="1"/>
</dbReference>
<feature type="region of interest" description="Disordered" evidence="1">
    <location>
        <begin position="216"/>
        <end position="272"/>
    </location>
</feature>
<feature type="compositionally biased region" description="Acidic residues" evidence="1">
    <location>
        <begin position="217"/>
        <end position="229"/>
    </location>
</feature>
<feature type="domain" description="DUF222" evidence="2">
    <location>
        <begin position="9"/>
        <end position="371"/>
    </location>
</feature>
<dbReference type="EMBL" id="BMCU01000004">
    <property type="protein sequence ID" value="GGG19785.1"/>
    <property type="molecule type" value="Genomic_DNA"/>
</dbReference>
<comment type="caution">
    <text evidence="3">The sequence shown here is derived from an EMBL/GenBank/DDBJ whole genome shotgun (WGS) entry which is preliminary data.</text>
</comment>
<organism evidence="3 4">
    <name type="scientific">Rhodococcoides trifolii</name>
    <dbReference type="NCBI Taxonomy" id="908250"/>
    <lineage>
        <taxon>Bacteria</taxon>
        <taxon>Bacillati</taxon>
        <taxon>Actinomycetota</taxon>
        <taxon>Actinomycetes</taxon>
        <taxon>Mycobacteriales</taxon>
        <taxon>Nocardiaceae</taxon>
        <taxon>Rhodococcoides</taxon>
    </lineage>
</organism>
<dbReference type="Proteomes" id="UP000654257">
    <property type="component" value="Unassembled WGS sequence"/>
</dbReference>
<accession>A0A917G2Q3</accession>
<dbReference type="InterPro" id="IPR003870">
    <property type="entry name" value="DUF222"/>
</dbReference>
<feature type="compositionally biased region" description="Basic and acidic residues" evidence="1">
    <location>
        <begin position="162"/>
        <end position="176"/>
    </location>
</feature>
<protein>
    <recommendedName>
        <fullName evidence="2">DUF222 domain-containing protein</fullName>
    </recommendedName>
</protein>